<feature type="transmembrane region" description="Helical" evidence="1">
    <location>
        <begin position="20"/>
        <end position="44"/>
    </location>
</feature>
<accession>A0A0P8A1M0</accession>
<evidence type="ECO:0000313" key="5">
    <source>
        <dbReference type="Proteomes" id="UP000182800"/>
    </source>
</evidence>
<feature type="transmembrane region" description="Helical" evidence="1">
    <location>
        <begin position="211"/>
        <end position="239"/>
    </location>
</feature>
<feature type="transmembrane region" description="Helical" evidence="1">
    <location>
        <begin position="56"/>
        <end position="79"/>
    </location>
</feature>
<dbReference type="EMBL" id="LJSX01000036">
    <property type="protein sequence ID" value="KPQ09043.1"/>
    <property type="molecule type" value="Genomic_DNA"/>
</dbReference>
<organism evidence="2 4">
    <name type="scientific">Saliniramus fredricksonii</name>
    <dbReference type="NCBI Taxonomy" id="1653334"/>
    <lineage>
        <taxon>Bacteria</taxon>
        <taxon>Pseudomonadati</taxon>
        <taxon>Pseudomonadota</taxon>
        <taxon>Alphaproteobacteria</taxon>
        <taxon>Hyphomicrobiales</taxon>
        <taxon>Salinarimonadaceae</taxon>
        <taxon>Saliniramus</taxon>
    </lineage>
</organism>
<protein>
    <submittedName>
        <fullName evidence="2">Uncharacterized protein</fullName>
    </submittedName>
</protein>
<keyword evidence="1" id="KW-0812">Transmembrane</keyword>
<evidence type="ECO:0000313" key="2">
    <source>
        <dbReference type="EMBL" id="KPQ09043.1"/>
    </source>
</evidence>
<evidence type="ECO:0000313" key="3">
    <source>
        <dbReference type="EMBL" id="SCC78363.1"/>
    </source>
</evidence>
<dbReference type="Proteomes" id="UP000050497">
    <property type="component" value="Unassembled WGS sequence"/>
</dbReference>
<feature type="transmembrane region" description="Helical" evidence="1">
    <location>
        <begin position="99"/>
        <end position="124"/>
    </location>
</feature>
<feature type="transmembrane region" description="Helical" evidence="1">
    <location>
        <begin position="178"/>
        <end position="199"/>
    </location>
</feature>
<keyword evidence="1" id="KW-1133">Transmembrane helix</keyword>
<reference evidence="3 5" key="2">
    <citation type="submission" date="2016-08" db="EMBL/GenBank/DDBJ databases">
        <authorList>
            <person name="Varghese N."/>
            <person name="Submissions Spin"/>
        </authorList>
    </citation>
    <scope>NUCLEOTIDE SEQUENCE [LARGE SCALE GENOMIC DNA]</scope>
    <source>
        <strain evidence="3 5">HL-109</strain>
    </source>
</reference>
<dbReference type="RefSeq" id="WP_074443289.1">
    <property type="nucleotide sequence ID" value="NZ_FMBM01000001.1"/>
</dbReference>
<gene>
    <name evidence="3" type="ORF">GA0071312_0240</name>
    <name evidence="2" type="ORF">HLUCCO17_16360</name>
</gene>
<dbReference type="EMBL" id="FMBM01000001">
    <property type="protein sequence ID" value="SCC78363.1"/>
    <property type="molecule type" value="Genomic_DNA"/>
</dbReference>
<reference evidence="2 4" key="1">
    <citation type="submission" date="2015-09" db="EMBL/GenBank/DDBJ databases">
        <title>Identification and resolution of microdiversity through metagenomic sequencing of parallel consortia.</title>
        <authorList>
            <person name="Nelson W.C."/>
            <person name="Romine M.F."/>
            <person name="Lindemann S.R."/>
        </authorList>
    </citation>
    <scope>NUCLEOTIDE SEQUENCE [LARGE SCALE GENOMIC DNA]</scope>
    <source>
        <strain evidence="2">HL-109</strain>
    </source>
</reference>
<evidence type="ECO:0000256" key="1">
    <source>
        <dbReference type="SAM" id="Phobius"/>
    </source>
</evidence>
<dbReference type="AlphaFoldDB" id="A0A0P8A1M0"/>
<keyword evidence="5" id="KW-1185">Reference proteome</keyword>
<evidence type="ECO:0000313" key="4">
    <source>
        <dbReference type="Proteomes" id="UP000050497"/>
    </source>
</evidence>
<feature type="transmembrane region" description="Helical" evidence="1">
    <location>
        <begin position="136"/>
        <end position="158"/>
    </location>
</feature>
<proteinExistence type="predicted"/>
<comment type="caution">
    <text evidence="2">The sequence shown here is derived from an EMBL/GenBank/DDBJ whole genome shotgun (WGS) entry which is preliminary data.</text>
</comment>
<dbReference type="STRING" id="1653334.GA0071312_0240"/>
<keyword evidence="1" id="KW-0472">Membrane</keyword>
<sequence>MRDSRRVDHQALTQGAFSGAVAFAKAAPLVVLDTVILAALVDLARRLLLPTGSTSPYLVGTVEAVLGVFVFAPMIIAAHRYSVAGMLTPRLTGSLAGPIFGRFVKTSLILSLITVAGYAGGAFLSEALDPPLGTAVFFMAFAATIALSVRLGPLFPAISVNANGAGWGAAWRDTAGYGWRIFFVLAICSLPFILLGLPLETAMREVEILRVAGLILTLLRAVIETGWTLVLACAAGLIYKELARELLLAPPSGGASGGNHG</sequence>
<name>A0A0P8A1M0_9HYPH</name>
<dbReference type="Proteomes" id="UP000182800">
    <property type="component" value="Unassembled WGS sequence"/>
</dbReference>